<gene>
    <name evidence="2" type="ORF">GCM10022223_58200</name>
</gene>
<organism evidence="2 3">
    <name type="scientific">Kineosporia mesophila</name>
    <dbReference type="NCBI Taxonomy" id="566012"/>
    <lineage>
        <taxon>Bacteria</taxon>
        <taxon>Bacillati</taxon>
        <taxon>Actinomycetota</taxon>
        <taxon>Actinomycetes</taxon>
        <taxon>Kineosporiales</taxon>
        <taxon>Kineosporiaceae</taxon>
        <taxon>Kineosporia</taxon>
    </lineage>
</organism>
<feature type="region of interest" description="Disordered" evidence="1">
    <location>
        <begin position="26"/>
        <end position="65"/>
    </location>
</feature>
<proteinExistence type="predicted"/>
<name>A0ABP7AHF4_9ACTN</name>
<comment type="caution">
    <text evidence="2">The sequence shown here is derived from an EMBL/GenBank/DDBJ whole genome shotgun (WGS) entry which is preliminary data.</text>
</comment>
<feature type="compositionally biased region" description="Basic and acidic residues" evidence="1">
    <location>
        <begin position="26"/>
        <end position="52"/>
    </location>
</feature>
<keyword evidence="3" id="KW-1185">Reference proteome</keyword>
<evidence type="ECO:0000313" key="3">
    <source>
        <dbReference type="Proteomes" id="UP001501074"/>
    </source>
</evidence>
<dbReference type="EMBL" id="BAAAZO010000011">
    <property type="protein sequence ID" value="GAA3632369.1"/>
    <property type="molecule type" value="Genomic_DNA"/>
</dbReference>
<sequence length="92" mass="9797">MGQLTAAATDLVLNFKYQGAAPHHGERRLDIFPKPAGDDSGKNDLADQRDWRSSSSRVQDSEAGSNGYGCISAGWPIANFPVTFSVAVISEA</sequence>
<evidence type="ECO:0000256" key="1">
    <source>
        <dbReference type="SAM" id="MobiDB-lite"/>
    </source>
</evidence>
<feature type="compositionally biased region" description="Polar residues" evidence="1">
    <location>
        <begin position="53"/>
        <end position="64"/>
    </location>
</feature>
<protein>
    <submittedName>
        <fullName evidence="2">Uncharacterized protein</fullName>
    </submittedName>
</protein>
<evidence type="ECO:0000313" key="2">
    <source>
        <dbReference type="EMBL" id="GAA3632369.1"/>
    </source>
</evidence>
<accession>A0ABP7AHF4</accession>
<dbReference type="Proteomes" id="UP001501074">
    <property type="component" value="Unassembled WGS sequence"/>
</dbReference>
<reference evidence="3" key="1">
    <citation type="journal article" date="2019" name="Int. J. Syst. Evol. Microbiol.">
        <title>The Global Catalogue of Microorganisms (GCM) 10K type strain sequencing project: providing services to taxonomists for standard genome sequencing and annotation.</title>
        <authorList>
            <consortium name="The Broad Institute Genomics Platform"/>
            <consortium name="The Broad Institute Genome Sequencing Center for Infectious Disease"/>
            <person name="Wu L."/>
            <person name="Ma J."/>
        </authorList>
    </citation>
    <scope>NUCLEOTIDE SEQUENCE [LARGE SCALE GENOMIC DNA]</scope>
    <source>
        <strain evidence="3">JCM 16902</strain>
    </source>
</reference>